<proteinExistence type="predicted"/>
<sequence>MRAVGVPARSKKLARAIRKITEWLSNVEGQINQLPYTVSSSNSDHIRQNYPIGRHQEGGGCKCSTSVNNLTNWLLTCSSCVFIVFCFNALQSKPMPPELQQRVNQRWNHLVLKQ</sequence>
<name>A0A915E273_9BILA</name>
<evidence type="ECO:0000313" key="1">
    <source>
        <dbReference type="Proteomes" id="UP000887574"/>
    </source>
</evidence>
<organism evidence="1 2">
    <name type="scientific">Ditylenchus dipsaci</name>
    <dbReference type="NCBI Taxonomy" id="166011"/>
    <lineage>
        <taxon>Eukaryota</taxon>
        <taxon>Metazoa</taxon>
        <taxon>Ecdysozoa</taxon>
        <taxon>Nematoda</taxon>
        <taxon>Chromadorea</taxon>
        <taxon>Rhabditida</taxon>
        <taxon>Tylenchina</taxon>
        <taxon>Tylenchomorpha</taxon>
        <taxon>Sphaerularioidea</taxon>
        <taxon>Anguinidae</taxon>
        <taxon>Anguininae</taxon>
        <taxon>Ditylenchus</taxon>
    </lineage>
</organism>
<dbReference type="AlphaFoldDB" id="A0A915E273"/>
<dbReference type="WBParaSite" id="jg25083">
    <property type="protein sequence ID" value="jg25083"/>
    <property type="gene ID" value="jg25083"/>
</dbReference>
<accession>A0A915E273</accession>
<protein>
    <submittedName>
        <fullName evidence="2">Uncharacterized protein</fullName>
    </submittedName>
</protein>
<dbReference type="Proteomes" id="UP000887574">
    <property type="component" value="Unplaced"/>
</dbReference>
<reference evidence="2" key="1">
    <citation type="submission" date="2022-11" db="UniProtKB">
        <authorList>
            <consortium name="WormBaseParasite"/>
        </authorList>
    </citation>
    <scope>IDENTIFICATION</scope>
</reference>
<evidence type="ECO:0000313" key="2">
    <source>
        <dbReference type="WBParaSite" id="jg25083"/>
    </source>
</evidence>
<keyword evidence="1" id="KW-1185">Reference proteome</keyword>